<feature type="transmembrane region" description="Helical" evidence="1">
    <location>
        <begin position="40"/>
        <end position="60"/>
    </location>
</feature>
<keyword evidence="1" id="KW-0812">Transmembrane</keyword>
<keyword evidence="2" id="KW-0496">Mitochondrion</keyword>
<keyword evidence="1" id="KW-0472">Membrane</keyword>
<organism evidence="2">
    <name type="scientific">Picea sitchensis</name>
    <name type="common">Sitka spruce</name>
    <name type="synonym">Pinus sitchensis</name>
    <dbReference type="NCBI Taxonomy" id="3332"/>
    <lineage>
        <taxon>Eukaryota</taxon>
        <taxon>Viridiplantae</taxon>
        <taxon>Streptophyta</taxon>
        <taxon>Embryophyta</taxon>
        <taxon>Tracheophyta</taxon>
        <taxon>Spermatophyta</taxon>
        <taxon>Pinopsida</taxon>
        <taxon>Pinidae</taxon>
        <taxon>Conifers I</taxon>
        <taxon>Pinales</taxon>
        <taxon>Pinaceae</taxon>
        <taxon>Picea</taxon>
    </lineage>
</organism>
<dbReference type="EMBL" id="MK697702">
    <property type="protein sequence ID" value="QHR91807.1"/>
    <property type="molecule type" value="Genomic_DNA"/>
</dbReference>
<name>A0A6B9XYU9_PICSI</name>
<evidence type="ECO:0000256" key="1">
    <source>
        <dbReference type="SAM" id="Phobius"/>
    </source>
</evidence>
<keyword evidence="1" id="KW-1133">Transmembrane helix</keyword>
<evidence type="ECO:0000313" key="2">
    <source>
        <dbReference type="EMBL" id="QHR91807.1"/>
    </source>
</evidence>
<protein>
    <submittedName>
        <fullName evidence="2">Uncharacterized protein</fullName>
    </submittedName>
</protein>
<proteinExistence type="predicted"/>
<accession>A0A6B9XYU9</accession>
<dbReference type="AlphaFoldDB" id="A0A6B9XYU9"/>
<reference evidence="2" key="1">
    <citation type="submission" date="2019-03" db="EMBL/GenBank/DDBJ databases">
        <title>Largest Complete Mitochondrial Genome of a Gymnosperm, Sitka Spruce (Picea sitchensis), Indicates Complex Physical Structure.</title>
        <authorList>
            <person name="Jackman S.D."/>
            <person name="Coombe L."/>
            <person name="Warren R."/>
            <person name="Kirk H."/>
            <person name="Trinh E."/>
            <person name="McLeod T."/>
            <person name="Pleasance S."/>
            <person name="Pandoh P."/>
            <person name="Zhao Y."/>
            <person name="Coope R."/>
            <person name="Bousquet J."/>
            <person name="Bohlmann J.C."/>
            <person name="Jones S.J.M."/>
            <person name="Birol I."/>
        </authorList>
    </citation>
    <scope>NUCLEOTIDE SEQUENCE</scope>
    <source>
        <strain evidence="2">Q903</strain>
    </source>
</reference>
<sequence>MALALSLDLEPSLTACHRPSIIGAFPLPYQPIHSTRNRSLVWHAIFTLTTLASVFTYYLHTFRAKHVSLRPLR</sequence>
<geneLocation type="mitochondrion" evidence="2"/>
<gene>
    <name evidence="2" type="primary">orf05875</name>
    <name evidence="2" type="ORF">Q903MT_gene5843</name>
</gene>